<dbReference type="InterPro" id="IPR028081">
    <property type="entry name" value="Leu-bd"/>
</dbReference>
<comment type="similarity">
    <text evidence="1">Belongs to the leucine-binding protein family.</text>
</comment>
<dbReference type="OrthoDB" id="8887944at2"/>
<evidence type="ECO:0000256" key="2">
    <source>
        <dbReference type="ARBA" id="ARBA00022729"/>
    </source>
</evidence>
<dbReference type="Gene3D" id="3.40.50.2300">
    <property type="match status" value="2"/>
</dbReference>
<feature type="chain" id="PRO_5021504442" evidence="3">
    <location>
        <begin position="25"/>
        <end position="413"/>
    </location>
</feature>
<keyword evidence="2 3" id="KW-0732">Signal</keyword>
<dbReference type="Proteomes" id="UP000297564">
    <property type="component" value="Unassembled WGS sequence"/>
</dbReference>
<evidence type="ECO:0000259" key="4">
    <source>
        <dbReference type="Pfam" id="PF13458"/>
    </source>
</evidence>
<dbReference type="EMBL" id="SMLL01000004">
    <property type="protein sequence ID" value="TFY99853.1"/>
    <property type="molecule type" value="Genomic_DNA"/>
</dbReference>
<proteinExistence type="inferred from homology"/>
<dbReference type="InterPro" id="IPR028082">
    <property type="entry name" value="Peripla_BP_I"/>
</dbReference>
<dbReference type="RefSeq" id="WP_135285396.1">
    <property type="nucleotide sequence ID" value="NZ_SMLL01000004.1"/>
</dbReference>
<dbReference type="PANTHER" id="PTHR30483">
    <property type="entry name" value="LEUCINE-SPECIFIC-BINDING PROTEIN"/>
    <property type="match status" value="1"/>
</dbReference>
<sequence length="413" mass="44458">MSNYLQRIGAASFAVALGMGSAVAQNTPQATGRLSNDVLRIGVLTDISGVYADISGKGAIEAVKMAVEDFGGTMFGKPIDVVSADHQNKADIGAAKAREWYDVGGVDMINDLANSGVALAVAGIAKEKKRHAIVNNASNVGITNAQCSPYTVHYAYDAYSLANGTGRAVVENGGDSWFFLTVDFAFGHGLEQQVSEVVKKANGKVLGAARHPLGTSDFASYMLQAQSSKAKIVGLASTGQDTINAIKAAHEFGLTKNQKLAALLLWINDVHSLGLPVAQGLQLTNAWYWDMNEESRKFARRFQERVGYMPNMAHAGDYSSTLHYLKAVQAAGSDDADAVSAKMRSMPIKDMFTQNGTIRADGRMVHDMYLWEVKKPSESKHPWDYLKLVKTIPAAQAFMPLEQSTCPLVKKSS</sequence>
<organism evidence="5 6">
    <name type="scientific">Ramlibacter rhizophilus</name>
    <dbReference type="NCBI Taxonomy" id="1781167"/>
    <lineage>
        <taxon>Bacteria</taxon>
        <taxon>Pseudomonadati</taxon>
        <taxon>Pseudomonadota</taxon>
        <taxon>Betaproteobacteria</taxon>
        <taxon>Burkholderiales</taxon>
        <taxon>Comamonadaceae</taxon>
        <taxon>Ramlibacter</taxon>
    </lineage>
</organism>
<feature type="signal peptide" evidence="3">
    <location>
        <begin position="1"/>
        <end position="24"/>
    </location>
</feature>
<dbReference type="CDD" id="cd06327">
    <property type="entry name" value="PBP1_SBP-like"/>
    <property type="match status" value="1"/>
</dbReference>
<reference evidence="5 6" key="1">
    <citation type="submission" date="2019-03" db="EMBL/GenBank/DDBJ databases">
        <title>Ramlibacter rhizophilus CCTCC AB2015357, whole genome shotgun sequence.</title>
        <authorList>
            <person name="Zhang X."/>
            <person name="Feng G."/>
            <person name="Zhu H."/>
        </authorList>
    </citation>
    <scope>NUCLEOTIDE SEQUENCE [LARGE SCALE GENOMIC DNA]</scope>
    <source>
        <strain evidence="5 6">CCTCC AB2015357</strain>
    </source>
</reference>
<name>A0A4Z0BN53_9BURK</name>
<dbReference type="PANTHER" id="PTHR30483:SF6">
    <property type="entry name" value="PERIPLASMIC BINDING PROTEIN OF ABC TRANSPORTER FOR NATURAL AMINO ACIDS"/>
    <property type="match status" value="1"/>
</dbReference>
<accession>A0A4Z0BN53</accession>
<evidence type="ECO:0000313" key="5">
    <source>
        <dbReference type="EMBL" id="TFY99853.1"/>
    </source>
</evidence>
<dbReference type="Pfam" id="PF13458">
    <property type="entry name" value="Peripla_BP_6"/>
    <property type="match status" value="1"/>
</dbReference>
<gene>
    <name evidence="5" type="ORF">EZ242_12015</name>
</gene>
<protein>
    <submittedName>
        <fullName evidence="5">ABC transporter substrate-binding protein</fullName>
    </submittedName>
</protein>
<dbReference type="SUPFAM" id="SSF53822">
    <property type="entry name" value="Periplasmic binding protein-like I"/>
    <property type="match status" value="1"/>
</dbReference>
<keyword evidence="6" id="KW-1185">Reference proteome</keyword>
<evidence type="ECO:0000256" key="3">
    <source>
        <dbReference type="SAM" id="SignalP"/>
    </source>
</evidence>
<comment type="caution">
    <text evidence="5">The sequence shown here is derived from an EMBL/GenBank/DDBJ whole genome shotgun (WGS) entry which is preliminary data.</text>
</comment>
<feature type="domain" description="Leucine-binding protein" evidence="4">
    <location>
        <begin position="39"/>
        <end position="374"/>
    </location>
</feature>
<dbReference type="AlphaFoldDB" id="A0A4Z0BN53"/>
<evidence type="ECO:0000256" key="1">
    <source>
        <dbReference type="ARBA" id="ARBA00010062"/>
    </source>
</evidence>
<evidence type="ECO:0000313" key="6">
    <source>
        <dbReference type="Proteomes" id="UP000297564"/>
    </source>
</evidence>
<dbReference type="InterPro" id="IPR051010">
    <property type="entry name" value="BCAA_transport"/>
</dbReference>